<feature type="region of interest" description="Disordered" evidence="1">
    <location>
        <begin position="510"/>
        <end position="534"/>
    </location>
</feature>
<keyword evidence="2" id="KW-0472">Membrane</keyword>
<evidence type="ECO:0008006" key="6">
    <source>
        <dbReference type="Google" id="ProtNLM"/>
    </source>
</evidence>
<evidence type="ECO:0000313" key="4">
    <source>
        <dbReference type="EMBL" id="CAL1541123.1"/>
    </source>
</evidence>
<evidence type="ECO:0000313" key="5">
    <source>
        <dbReference type="Proteomes" id="UP001497497"/>
    </source>
</evidence>
<dbReference type="Proteomes" id="UP001497497">
    <property type="component" value="Unassembled WGS sequence"/>
</dbReference>
<feature type="chain" id="PRO_5043573112" description="Ig-like domain-containing protein" evidence="3">
    <location>
        <begin position="21"/>
        <end position="868"/>
    </location>
</feature>
<organism evidence="4 5">
    <name type="scientific">Lymnaea stagnalis</name>
    <name type="common">Great pond snail</name>
    <name type="synonym">Helix stagnalis</name>
    <dbReference type="NCBI Taxonomy" id="6523"/>
    <lineage>
        <taxon>Eukaryota</taxon>
        <taxon>Metazoa</taxon>
        <taxon>Spiralia</taxon>
        <taxon>Lophotrochozoa</taxon>
        <taxon>Mollusca</taxon>
        <taxon>Gastropoda</taxon>
        <taxon>Heterobranchia</taxon>
        <taxon>Euthyneura</taxon>
        <taxon>Panpulmonata</taxon>
        <taxon>Hygrophila</taxon>
        <taxon>Lymnaeoidea</taxon>
        <taxon>Lymnaeidae</taxon>
        <taxon>Lymnaea</taxon>
    </lineage>
</organism>
<keyword evidence="2" id="KW-0812">Transmembrane</keyword>
<evidence type="ECO:0000256" key="1">
    <source>
        <dbReference type="SAM" id="MobiDB-lite"/>
    </source>
</evidence>
<accession>A0AAV2I4Z3</accession>
<feature type="compositionally biased region" description="Pro residues" evidence="1">
    <location>
        <begin position="631"/>
        <end position="643"/>
    </location>
</feature>
<feature type="compositionally biased region" description="Polar residues" evidence="1">
    <location>
        <begin position="802"/>
        <end position="815"/>
    </location>
</feature>
<dbReference type="AlphaFoldDB" id="A0AAV2I4Z3"/>
<reference evidence="4 5" key="1">
    <citation type="submission" date="2024-04" db="EMBL/GenBank/DDBJ databases">
        <authorList>
            <consortium name="Genoscope - CEA"/>
            <person name="William W."/>
        </authorList>
    </citation>
    <scope>NUCLEOTIDE SEQUENCE [LARGE SCALE GENOMIC DNA]</scope>
</reference>
<keyword evidence="3" id="KW-0732">Signal</keyword>
<feature type="region of interest" description="Disordered" evidence="1">
    <location>
        <begin position="768"/>
        <end position="815"/>
    </location>
</feature>
<evidence type="ECO:0000256" key="3">
    <source>
        <dbReference type="SAM" id="SignalP"/>
    </source>
</evidence>
<protein>
    <recommendedName>
        <fullName evidence="6">Ig-like domain-containing protein</fullName>
    </recommendedName>
</protein>
<comment type="caution">
    <text evidence="4">The sequence shown here is derived from an EMBL/GenBank/DDBJ whole genome shotgun (WGS) entry which is preliminary data.</text>
</comment>
<feature type="compositionally biased region" description="Basic residues" evidence="1">
    <location>
        <begin position="649"/>
        <end position="660"/>
    </location>
</feature>
<feature type="signal peptide" evidence="3">
    <location>
        <begin position="1"/>
        <end position="20"/>
    </location>
</feature>
<feature type="region of interest" description="Disordered" evidence="1">
    <location>
        <begin position="620"/>
        <end position="695"/>
    </location>
</feature>
<dbReference type="EMBL" id="CAXITT010000416">
    <property type="protein sequence ID" value="CAL1541123.1"/>
    <property type="molecule type" value="Genomic_DNA"/>
</dbReference>
<evidence type="ECO:0000256" key="2">
    <source>
        <dbReference type="SAM" id="Phobius"/>
    </source>
</evidence>
<proteinExistence type="predicted"/>
<feature type="transmembrane region" description="Helical" evidence="2">
    <location>
        <begin position="467"/>
        <end position="491"/>
    </location>
</feature>
<keyword evidence="5" id="KW-1185">Reference proteome</keyword>
<feature type="compositionally biased region" description="Polar residues" evidence="1">
    <location>
        <begin position="681"/>
        <end position="695"/>
    </location>
</feature>
<feature type="compositionally biased region" description="Low complexity" evidence="1">
    <location>
        <begin position="510"/>
        <end position="521"/>
    </location>
</feature>
<keyword evidence="2" id="KW-1133">Transmembrane helix</keyword>
<name>A0AAV2I4Z3_LYMST</name>
<sequence>MEEFMFLLWIACLCAHKCWCAPDVPWCPVAEENRQYELNCTGDFMLPENKQFITWQTIDKNSKSNDITTCALTQTICETNRQPKYAVSNLKLNHEGKFVFNLKFKNISVEDRDTRITSLLWIMNDDDVKKEVCSCRMAVYRPGTAVECTFRTFDGGVRLQCSSVNVYPGILCRFNEIFNMAFSKSNISMTTTNIPLNTGGPLSYNSTCSATVYHTKAGNYTYRISYQPDYPHAEKFVQHNVSGFIHVTHVPNVTVLQVDSILCSGKTNIKVMCSATDFNSKPVFKLFLASQEIPATEYGQTSATYQIDVNSSLQKKLITCVADYEANPWKDFSINDTKRLDLKWPPPTSPFFKDGKSKTKLGDIIEINRGGNLSVTCVAPGGNPEVSTINVQCWSNATLRLNTSSKTGSVSFTLFGNSTFQIQGCQCSAFQPVTCYNATSIIFFYVKPFQGKTAVVSWEMNNKLTPVYYIIAVTLFLLFLPIILGTCIYISRNADDLYSYYYSSMLFKRSPSTRHSSSSVPSLPPPRLPPRRQSVPDLVVPALKSEPDHESDGDWEEDHTFLPEFLASLPPQQESMSCSLTTDNDDYLMPCVVSRFSSLPKVNSARAEYGAHLRNEASLSVGDIPPRSLGFPPPPPRGRPQLPPERIRKDRKRERRKRGPRNSNAVSSRDAHRRKAAENLDVTSDSSTAFHDTSFSELPNINGLVLRSNDVMARGGTTLEKRKGTASSPQNDYVIASDVTHGWAPAMSFDDSDSSDILADIEELNCYQGSPKLPPRQHGRQNNSINMVPPPTSPPRRDASFGNHQPLSLNLSPQESDLGATADVQFIYNDDDRLDVQSLYNDDDQLDLQPLFSNTILETRQILNQATS</sequence>
<feature type="transmembrane region" description="Helical" evidence="2">
    <location>
        <begin position="429"/>
        <end position="446"/>
    </location>
</feature>
<gene>
    <name evidence="4" type="ORF">GSLYS_00014765001</name>
</gene>